<evidence type="ECO:0000259" key="4">
    <source>
        <dbReference type="Pfam" id="PF21070"/>
    </source>
</evidence>
<feature type="domain" description="Type VI secretion system component TssM1 helical" evidence="4">
    <location>
        <begin position="873"/>
        <end position="976"/>
    </location>
</feature>
<accession>A0A5E6ZP74</accession>
<evidence type="ECO:0000313" key="5">
    <source>
        <dbReference type="EMBL" id="VVN65747.1"/>
    </source>
</evidence>
<dbReference type="RefSeq" id="WP_150801729.1">
    <property type="nucleotide sequence ID" value="NZ_CABVHY010000001.1"/>
</dbReference>
<sequence length="1126" mass="124707">MQFRRSVGMGVWVGLLLLTGVVLGVLVWHSPESLGLAAGSDRQMIWLWVISATTLVVVVILGGYHLLGRQLGHSAYHRLDADDVVQPAQPTATASFDTRAQPNDAVKSYLRERYGLFWRRKVRLLLVVGEPTQIEAIAPGLTEQQPWLEGQDTVLLWGGSLQGEADQADLGQWRRLSRWRGLDGVVWALNNSQSADAAQMGTGVRRLRDRAGTLGWQLPLHLWQVCDSEWSQDKRHSQPVGCQLPSGFTAVELDTCLERLLQPLRQQGLAQMNEVMGHDFLLRLSRDLQAEGIARWRQALAPWLGEFTRGVPLRGLWFSLPLKRAPALLKHDWLADPVWHGVLDDRAPSARRFGWSAPRVGYALVLSLAALWGAGLLLSFATNRAQIAQVQSSLVALEQSGGGDAHLLALNDLVRELARLDYRAEHGVPWYQRFGLNQNPVLLEALWPRYVEANQRLLRDPAAANLQQQLSALVQLPPDSPERAQRARLAYDQLKAYLMLARPEKADASFLVKVLNEAEPTRAGVSPGLWQGLAPTLWQFYAEQLAAHPAWRIEADPKLVAQARQVLLGQLGQRNAEASLYQQVLDAAAHHYPALSLPQLVGETDAGALFASQASVPGVFTRQAWEGQVRQAIDAIAQARREEIDWVLSDQPADIAAELSPELLRQRLTERYFQDYSSAWLGFLNRLRWQQAASLSEVIDQLTLMSDVRQSPLIALMNTLAYQGQAGTRHQALADSLMQSAQKLIAQDPVPVIDQQLQRPSSPLDATFGPLLTLLGKKDPEGQTGNDALSLQAFLTRVTRVRLKLQQVSHAPDPQAMTQALAQTVFQGQSVDLTDTQSYGSLIAASLGAEWAGVGQTLFVQPLEQAWQRVLQPSAAGLNSQWQRAIVSDWHRAFAGRYPFAATASDASLPMLGQMIRADSGRIEQFLQRQLGGVLRKEGSRWVADPRHSQGLQFNPQFLAAINQLSHLADVLYTDGGLGLGFELRGKAVRDVVQTSFILNGEKHHYFNQKESWQRFNWPGRSDHPGASLSWTSVHTGERLFGDFQGTWGLIRLLEKARITPLDDGDSRYRMVLKAPDGLGLTWHLRTELGAGPMALLKLRGFTLPSQIFLGKGGAAGPYAQNGSFQ</sequence>
<dbReference type="InterPro" id="IPR048677">
    <property type="entry name" value="TssM1_hel"/>
</dbReference>
<feature type="transmembrane region" description="Helical" evidence="1">
    <location>
        <begin position="360"/>
        <end position="381"/>
    </location>
</feature>
<proteinExistence type="predicted"/>
<dbReference type="Proteomes" id="UP000379480">
    <property type="component" value="Unassembled WGS sequence"/>
</dbReference>
<dbReference type="EMBL" id="CABVHY010000001">
    <property type="protein sequence ID" value="VVN65747.1"/>
    <property type="molecule type" value="Genomic_DNA"/>
</dbReference>
<keyword evidence="1" id="KW-0472">Membrane</keyword>
<gene>
    <name evidence="5" type="ORF">PS723_00081</name>
</gene>
<feature type="transmembrane region" description="Helical" evidence="1">
    <location>
        <begin position="45"/>
        <end position="67"/>
    </location>
</feature>
<dbReference type="Pfam" id="PF06744">
    <property type="entry name" value="IcmF_C"/>
    <property type="match status" value="1"/>
</dbReference>
<dbReference type="PANTHER" id="PTHR36153">
    <property type="entry name" value="INNER MEMBRANE PROTEIN-RELATED"/>
    <property type="match status" value="1"/>
</dbReference>
<feature type="domain" description="IcmF-related" evidence="3">
    <location>
        <begin position="409"/>
        <end position="724"/>
    </location>
</feature>
<protein>
    <recommendedName>
        <fullName evidence="7">Type VI secretion protein VasK</fullName>
    </recommendedName>
</protein>
<name>A0A5E6ZP74_PSEFL</name>
<dbReference type="PANTHER" id="PTHR36153:SF1">
    <property type="entry name" value="TYPE VI SECRETION SYSTEM COMPONENT TSSM1"/>
    <property type="match status" value="1"/>
</dbReference>
<feature type="transmembrane region" description="Helical" evidence="1">
    <location>
        <begin position="7"/>
        <end position="29"/>
    </location>
</feature>
<feature type="domain" description="Type VI secretion system IcmF C-terminal" evidence="2">
    <location>
        <begin position="989"/>
        <end position="1088"/>
    </location>
</feature>
<evidence type="ECO:0000313" key="6">
    <source>
        <dbReference type="Proteomes" id="UP000379480"/>
    </source>
</evidence>
<dbReference type="InterPro" id="IPR053156">
    <property type="entry name" value="T6SS_TssM-like"/>
</dbReference>
<organism evidence="5 6">
    <name type="scientific">Pseudomonas fluorescens</name>
    <dbReference type="NCBI Taxonomy" id="294"/>
    <lineage>
        <taxon>Bacteria</taxon>
        <taxon>Pseudomonadati</taxon>
        <taxon>Pseudomonadota</taxon>
        <taxon>Gammaproteobacteria</taxon>
        <taxon>Pseudomonadales</taxon>
        <taxon>Pseudomonadaceae</taxon>
        <taxon>Pseudomonas</taxon>
    </lineage>
</organism>
<reference evidence="5 6" key="1">
    <citation type="submission" date="2019-09" db="EMBL/GenBank/DDBJ databases">
        <authorList>
            <person name="Chandra G."/>
            <person name="Truman W A."/>
        </authorList>
    </citation>
    <scope>NUCLEOTIDE SEQUENCE [LARGE SCALE GENOMIC DNA]</scope>
    <source>
        <strain evidence="5">PS723</strain>
    </source>
</reference>
<dbReference type="InterPro" id="IPR010623">
    <property type="entry name" value="IcmF_C"/>
</dbReference>
<dbReference type="Pfam" id="PF21070">
    <property type="entry name" value="IcmF_helical"/>
    <property type="match status" value="1"/>
</dbReference>
<dbReference type="InterPro" id="IPR009612">
    <property type="entry name" value="IcmF-rel"/>
</dbReference>
<keyword evidence="1" id="KW-1133">Transmembrane helix</keyword>
<evidence type="ECO:0000259" key="2">
    <source>
        <dbReference type="Pfam" id="PF06744"/>
    </source>
</evidence>
<dbReference type="Pfam" id="PF06761">
    <property type="entry name" value="IcmF-related"/>
    <property type="match status" value="1"/>
</dbReference>
<evidence type="ECO:0008006" key="7">
    <source>
        <dbReference type="Google" id="ProtNLM"/>
    </source>
</evidence>
<dbReference type="AlphaFoldDB" id="A0A5E6ZP74"/>
<evidence type="ECO:0000259" key="3">
    <source>
        <dbReference type="Pfam" id="PF06761"/>
    </source>
</evidence>
<dbReference type="OrthoDB" id="9758229at2"/>
<keyword evidence="1" id="KW-0812">Transmembrane</keyword>
<evidence type="ECO:0000256" key="1">
    <source>
        <dbReference type="SAM" id="Phobius"/>
    </source>
</evidence>